<dbReference type="Proteomes" id="UP000236161">
    <property type="component" value="Unassembled WGS sequence"/>
</dbReference>
<dbReference type="OrthoDB" id="428159at2759"/>
<proteinExistence type="predicted"/>
<evidence type="ECO:0000313" key="2">
    <source>
        <dbReference type="Proteomes" id="UP000236161"/>
    </source>
</evidence>
<gene>
    <name evidence="1" type="ORF">AXF42_Ash019950</name>
</gene>
<dbReference type="GO" id="GO:0006623">
    <property type="term" value="P:protein targeting to vacuole"/>
    <property type="evidence" value="ECO:0007669"/>
    <property type="project" value="TreeGrafter"/>
</dbReference>
<dbReference type="PANTHER" id="PTHR16166">
    <property type="entry name" value="VACUOLAR PROTEIN SORTING-ASSOCIATED PROTEIN VPS13"/>
    <property type="match status" value="1"/>
</dbReference>
<reference evidence="1 2" key="1">
    <citation type="journal article" date="2017" name="Nature">
        <title>The Apostasia genome and the evolution of orchids.</title>
        <authorList>
            <person name="Zhang G.Q."/>
            <person name="Liu K.W."/>
            <person name="Li Z."/>
            <person name="Lohaus R."/>
            <person name="Hsiao Y.Y."/>
            <person name="Niu S.C."/>
            <person name="Wang J.Y."/>
            <person name="Lin Y.C."/>
            <person name="Xu Q."/>
            <person name="Chen L.J."/>
            <person name="Yoshida K."/>
            <person name="Fujiwara S."/>
            <person name="Wang Z.W."/>
            <person name="Zhang Y.Q."/>
            <person name="Mitsuda N."/>
            <person name="Wang M."/>
            <person name="Liu G.H."/>
            <person name="Pecoraro L."/>
            <person name="Huang H.X."/>
            <person name="Xiao X.J."/>
            <person name="Lin M."/>
            <person name="Wu X.Y."/>
            <person name="Wu W.L."/>
            <person name="Chen Y.Y."/>
            <person name="Chang S.B."/>
            <person name="Sakamoto S."/>
            <person name="Ohme-Takagi M."/>
            <person name="Yagi M."/>
            <person name="Zeng S.J."/>
            <person name="Shen C.Y."/>
            <person name="Yeh C.M."/>
            <person name="Luo Y.B."/>
            <person name="Tsai W.C."/>
            <person name="Van de Peer Y."/>
            <person name="Liu Z.J."/>
        </authorList>
    </citation>
    <scope>NUCLEOTIDE SEQUENCE [LARGE SCALE GENOMIC DNA]</scope>
    <source>
        <strain evidence="2">cv. Shenzhen</strain>
        <tissue evidence="1">Stem</tissue>
    </source>
</reference>
<name>A0A2I0AZI7_9ASPA</name>
<dbReference type="GO" id="GO:0045053">
    <property type="term" value="P:protein retention in Golgi apparatus"/>
    <property type="evidence" value="ECO:0007669"/>
    <property type="project" value="TreeGrafter"/>
</dbReference>
<protein>
    <submittedName>
        <fullName evidence="1">Uncharacterized protein</fullName>
    </submittedName>
</protein>
<evidence type="ECO:0000313" key="1">
    <source>
        <dbReference type="EMBL" id="PKA60961.1"/>
    </source>
</evidence>
<dbReference type="STRING" id="1088818.A0A2I0AZI7"/>
<keyword evidence="2" id="KW-1185">Reference proteome</keyword>
<sequence>MFLSCFQEYSLLIASFTPPVTHSSRESFVIGVSGNNLATQGSSCTNEPALRCMSSSSFSNTRFITWNFTEALAVDLKQFSITLAVPDHLGKAQEFVLEVDVFISLLSFGKKLILDLSRLSVFSNRLHKSILNESREMPTLHFYSKMPISSTSQNSSKSGLKGSECESSQRVDAYASSPSDFQNKVGSSLFGSYCHHSILKHMAGTVTVEKLNLEDDNLTNEYNSNWAGRGAISGLNLMIHLWDIQTILALCALFSDILPSEVNGSSMQNLDGGQNFRFEESESDYKIPDGAIVAVQDLHQHMYFTVERLDDKYHLVGALHYSLVGERALFKVKYHRRWRSRVPCMSFLSLYAKNKEGQPLCMSFNPGSGFVGISGSNGKRASLWETFQNEFGCFEDNYADDFRTFSSARKAFHLVNLKNDSSVAFVNGMPEFVRKPGNPFKVKLFDWSILGKGFAELVSRSLSDNDYDTQCPGELSGTIGDRSDFHYNYPHVNIVVHVATLTILHDVSDVDDPLPLFRCCLNKFTIIGQILLTKLRIISLFSVVLQLFDAITNSWKEIMAPVDSVLFYRSRFTQLDRLIRSHGVPRHFFFHSTQVDITLTEISLDILLYLAGKMDLAGPYAVRQSSIFRNCCKLVNCTGLIVYCHFPKKEKVVLSPGQSSSVFLRFAALDGQLPESDRSMSISLCDNGGISTLPLDVSLSNACHFAWRTRIVSPKDSKTLPGPFIVIEVVHNDEEGLSVAISPLLKIHNESKLSMELQFRRPGETTTESASILLETGDSVDDSIAVFDALDFHGGSKRTLLSLSLGNFLLSLRPRINKYDEDNERNILLNWSEEIKGGKALRISGLFDKLNYRLRNALGVGPAKSFFSSLHCSITLEGQPFSNLYFIIHTIRTDVPLFQPQNVGDATVDRTSPVATQLQKEIFVYPTVQVYNLLQSEILVLLIDSHPDIGNVEFANIGREATMPCHSSSYFYANPDNMHFRVTLNAYGSSSKPVNCGVWVNNLERKRNDVHFVDIELDFGGGTYFAFLRLSSSDTGTIKATIFTTYTLENNSEHSLVCSANLKSHTW</sequence>
<accession>A0A2I0AZI7</accession>
<organism evidence="1 2">
    <name type="scientific">Apostasia shenzhenica</name>
    <dbReference type="NCBI Taxonomy" id="1088818"/>
    <lineage>
        <taxon>Eukaryota</taxon>
        <taxon>Viridiplantae</taxon>
        <taxon>Streptophyta</taxon>
        <taxon>Embryophyta</taxon>
        <taxon>Tracheophyta</taxon>
        <taxon>Spermatophyta</taxon>
        <taxon>Magnoliopsida</taxon>
        <taxon>Liliopsida</taxon>
        <taxon>Asparagales</taxon>
        <taxon>Orchidaceae</taxon>
        <taxon>Apostasioideae</taxon>
        <taxon>Apostasia</taxon>
    </lineage>
</organism>
<dbReference type="AlphaFoldDB" id="A0A2I0AZI7"/>
<dbReference type="InterPro" id="IPR026847">
    <property type="entry name" value="VPS13"/>
</dbReference>
<dbReference type="PANTHER" id="PTHR16166:SF130">
    <property type="entry name" value="PROTEIN SORTING-ASSOCIATED PROTEIN, PUTATIVE (DUF1162)-RELATED"/>
    <property type="match status" value="1"/>
</dbReference>
<dbReference type="EMBL" id="KZ451934">
    <property type="protein sequence ID" value="PKA60961.1"/>
    <property type="molecule type" value="Genomic_DNA"/>
</dbReference>